<feature type="domain" description="DUF6089" evidence="1">
    <location>
        <begin position="28"/>
        <end position="208"/>
    </location>
</feature>
<dbReference type="RefSeq" id="WP_147014429.1">
    <property type="nucleotide sequence ID" value="NZ_VORB01000005.1"/>
</dbReference>
<reference evidence="2 3" key="1">
    <citation type="submission" date="2019-08" db="EMBL/GenBank/DDBJ databases">
        <title>Genome of Luteibaculum oceani JCM 18817.</title>
        <authorList>
            <person name="Bowman J.P."/>
        </authorList>
    </citation>
    <scope>NUCLEOTIDE SEQUENCE [LARGE SCALE GENOMIC DNA]</scope>
    <source>
        <strain evidence="2 3">JCM 18817</strain>
    </source>
</reference>
<name>A0A5C6V5I6_9FLAO</name>
<dbReference type="EMBL" id="VORB01000005">
    <property type="protein sequence ID" value="TXC78905.1"/>
    <property type="molecule type" value="Genomic_DNA"/>
</dbReference>
<protein>
    <recommendedName>
        <fullName evidence="1">DUF6089 domain-containing protein</fullName>
    </recommendedName>
</protein>
<keyword evidence="3" id="KW-1185">Reference proteome</keyword>
<proteinExistence type="predicted"/>
<sequence>MLNRVLLILGITISLGTNAQDLRSLGSKEFGVGLGNFYYLGELNQEHFNAITPGLQLSYRINITRRIGFNFNLGFGEIEGADSLSNIDWNRNRNLHFRSKIQEFGVLFEINYFEYQLGNKKFPFSPYLYFGLSAFHFNPQALTDDGANYRDLQPIGTEGQNFEGGSPYKLFNFAVPFGVGIRVNVVKNLGITLFTGMRRTYTDYLDDVSSVYSNPDFFAEEDRQFVDRSIDPAREDGTNTGLERGNNRNKDWYNHTGFMLSFKIQKKRNMCPAWYAN</sequence>
<evidence type="ECO:0000259" key="1">
    <source>
        <dbReference type="Pfam" id="PF19573"/>
    </source>
</evidence>
<gene>
    <name evidence="2" type="ORF">FRX97_06740</name>
</gene>
<dbReference type="OrthoDB" id="654178at2"/>
<dbReference type="Proteomes" id="UP000321168">
    <property type="component" value="Unassembled WGS sequence"/>
</dbReference>
<dbReference type="InterPro" id="IPR045743">
    <property type="entry name" value="DUF6089"/>
</dbReference>
<dbReference type="AlphaFoldDB" id="A0A5C6V5I6"/>
<evidence type="ECO:0000313" key="2">
    <source>
        <dbReference type="EMBL" id="TXC78905.1"/>
    </source>
</evidence>
<accession>A0A5C6V5I6</accession>
<evidence type="ECO:0000313" key="3">
    <source>
        <dbReference type="Proteomes" id="UP000321168"/>
    </source>
</evidence>
<dbReference type="Pfam" id="PF19573">
    <property type="entry name" value="DUF6089"/>
    <property type="match status" value="1"/>
</dbReference>
<comment type="caution">
    <text evidence="2">The sequence shown here is derived from an EMBL/GenBank/DDBJ whole genome shotgun (WGS) entry which is preliminary data.</text>
</comment>
<organism evidence="2 3">
    <name type="scientific">Luteibaculum oceani</name>
    <dbReference type="NCBI Taxonomy" id="1294296"/>
    <lineage>
        <taxon>Bacteria</taxon>
        <taxon>Pseudomonadati</taxon>
        <taxon>Bacteroidota</taxon>
        <taxon>Flavobacteriia</taxon>
        <taxon>Flavobacteriales</taxon>
        <taxon>Luteibaculaceae</taxon>
        <taxon>Luteibaculum</taxon>
    </lineage>
</organism>